<organism evidence="1 2">
    <name type="scientific">Brachionus plicatilis</name>
    <name type="common">Marine rotifer</name>
    <name type="synonym">Brachionus muelleri</name>
    <dbReference type="NCBI Taxonomy" id="10195"/>
    <lineage>
        <taxon>Eukaryota</taxon>
        <taxon>Metazoa</taxon>
        <taxon>Spiralia</taxon>
        <taxon>Gnathifera</taxon>
        <taxon>Rotifera</taxon>
        <taxon>Eurotatoria</taxon>
        <taxon>Monogononta</taxon>
        <taxon>Pseudotrocha</taxon>
        <taxon>Ploima</taxon>
        <taxon>Brachionidae</taxon>
        <taxon>Brachionus</taxon>
    </lineage>
</organism>
<evidence type="ECO:0000313" key="2">
    <source>
        <dbReference type="Proteomes" id="UP000276133"/>
    </source>
</evidence>
<evidence type="ECO:0000313" key="1">
    <source>
        <dbReference type="EMBL" id="RNA36496.1"/>
    </source>
</evidence>
<keyword evidence="2" id="KW-1185">Reference proteome</keyword>
<reference evidence="1 2" key="1">
    <citation type="journal article" date="2018" name="Sci. Rep.">
        <title>Genomic signatures of local adaptation to the degree of environmental predictability in rotifers.</title>
        <authorList>
            <person name="Franch-Gras L."/>
            <person name="Hahn C."/>
            <person name="Garcia-Roger E.M."/>
            <person name="Carmona M.J."/>
            <person name="Serra M."/>
            <person name="Gomez A."/>
        </authorList>
    </citation>
    <scope>NUCLEOTIDE SEQUENCE [LARGE SCALE GENOMIC DNA]</scope>
    <source>
        <strain evidence="1">HYR1</strain>
    </source>
</reference>
<accession>A0A3M7SL81</accession>
<dbReference type="EMBL" id="REGN01001177">
    <property type="protein sequence ID" value="RNA36496.1"/>
    <property type="molecule type" value="Genomic_DNA"/>
</dbReference>
<proteinExistence type="predicted"/>
<dbReference type="AlphaFoldDB" id="A0A3M7SL81"/>
<name>A0A3M7SL81_BRAPC</name>
<sequence length="71" mass="8227">MKRALTFLLYLPSNSQIKITAFLNVDDLENEKAFFLNHLPITFTFVNQDLDQNLSILNNNQSFGDYSQNLD</sequence>
<dbReference type="Proteomes" id="UP000276133">
    <property type="component" value="Unassembled WGS sequence"/>
</dbReference>
<protein>
    <submittedName>
        <fullName evidence="1">Uncharacterized protein</fullName>
    </submittedName>
</protein>
<comment type="caution">
    <text evidence="1">The sequence shown here is derived from an EMBL/GenBank/DDBJ whole genome shotgun (WGS) entry which is preliminary data.</text>
</comment>
<gene>
    <name evidence="1" type="ORF">BpHYR1_028123</name>
</gene>